<dbReference type="GeneID" id="107072992"/>
<name>A0ABM1J8R0_POLDO</name>
<dbReference type="PANTHER" id="PTHR14098:SF14">
    <property type="entry name" value="SH2 DOMAIN-CONTAINING PROTEIN"/>
    <property type="match status" value="1"/>
</dbReference>
<dbReference type="Gene3D" id="3.30.505.10">
    <property type="entry name" value="SH2 domain"/>
    <property type="match status" value="1"/>
</dbReference>
<reference evidence="6 7" key="1">
    <citation type="submission" date="2025-05" db="UniProtKB">
        <authorList>
            <consortium name="RefSeq"/>
        </authorList>
    </citation>
    <scope>IDENTIFICATION</scope>
    <source>
        <tissue evidence="6 7">Whole body</tissue>
    </source>
</reference>
<evidence type="ECO:0000256" key="1">
    <source>
        <dbReference type="ARBA" id="ARBA00022999"/>
    </source>
</evidence>
<evidence type="ECO:0000313" key="6">
    <source>
        <dbReference type="RefSeq" id="XP_015188847.1"/>
    </source>
</evidence>
<evidence type="ECO:0000256" key="2">
    <source>
        <dbReference type="PROSITE-ProRule" id="PRU00191"/>
    </source>
</evidence>
<dbReference type="PROSITE" id="PS50001">
    <property type="entry name" value="SH2"/>
    <property type="match status" value="1"/>
</dbReference>
<feature type="compositionally biased region" description="Polar residues" evidence="3">
    <location>
        <begin position="382"/>
        <end position="391"/>
    </location>
</feature>
<protein>
    <submittedName>
        <fullName evidence="6 7">Uncharacterized protein LOC107072992 isoform X5</fullName>
    </submittedName>
</protein>
<feature type="region of interest" description="Disordered" evidence="3">
    <location>
        <begin position="132"/>
        <end position="193"/>
    </location>
</feature>
<dbReference type="SUPFAM" id="SSF55550">
    <property type="entry name" value="SH2 domain"/>
    <property type="match status" value="1"/>
</dbReference>
<evidence type="ECO:0000313" key="5">
    <source>
        <dbReference type="Proteomes" id="UP000694924"/>
    </source>
</evidence>
<keyword evidence="5" id="KW-1185">Reference proteome</keyword>
<organism evidence="5 7">
    <name type="scientific">Polistes dominula</name>
    <name type="common">European paper wasp</name>
    <name type="synonym">Vespa dominula</name>
    <dbReference type="NCBI Taxonomy" id="743375"/>
    <lineage>
        <taxon>Eukaryota</taxon>
        <taxon>Metazoa</taxon>
        <taxon>Ecdysozoa</taxon>
        <taxon>Arthropoda</taxon>
        <taxon>Hexapoda</taxon>
        <taxon>Insecta</taxon>
        <taxon>Pterygota</taxon>
        <taxon>Neoptera</taxon>
        <taxon>Endopterygota</taxon>
        <taxon>Hymenoptera</taxon>
        <taxon>Apocrita</taxon>
        <taxon>Aculeata</taxon>
        <taxon>Vespoidea</taxon>
        <taxon>Vespidae</taxon>
        <taxon>Polistinae</taxon>
        <taxon>Polistini</taxon>
        <taxon>Polistes</taxon>
    </lineage>
</organism>
<dbReference type="RefSeq" id="XP_015188847.1">
    <property type="nucleotide sequence ID" value="XM_015333361.1"/>
</dbReference>
<accession>A0ABM1J8R0</accession>
<sequence>MSDTSSWDTDFEDDITEEQHINSTFTDTKNINDNKINLNYGNDHDISTKMTNIQSINEHVDEHLIKGDDKEDETTYQNLEFTISDFNSAYTNYQDNMMTNQPSKNVSKLHGTIEKSLAEQLKEELKLRNSKKPILRPKPDSLLISNRPKNVTTISEQSQKSFLHDESKTKSRTLSDLQKRMAVPPPPAPKIPNVEQNLSKIGKNEQELLSKPSISIRNLDLIANLPTRQEESEDAYEQFDDQIIEQNQRSMISRIDSKQSLTSGAQSSIESVYQPLSTTSCEEEEELYEIYESIRDPPENNVNYIEPLQTTPNSNILPPPLPVKPAITPPPTLHVTKSKNNANVRRQASLSECLTQAALTQARLNLAKRSPDKKSATLPHYGSNTSLSSSERATRPLPPPPDRLSYIDKPWFHNVTRSQAITLITEQSTYGNPQDGYFLLRPSTTNVNSPLALVLWCKDRVYNIPVRKRSDNRYALGSPKLNEQSFSSVEEIVTCYTKEELVLYTGGVQTGSTKLTDTPSK</sequence>
<dbReference type="InterPro" id="IPR051751">
    <property type="entry name" value="Immunoreceptor_sig_adapters"/>
</dbReference>
<feature type="domain" description="SH2" evidence="4">
    <location>
        <begin position="410"/>
        <end position="519"/>
    </location>
</feature>
<dbReference type="InterPro" id="IPR036860">
    <property type="entry name" value="SH2_dom_sf"/>
</dbReference>
<gene>
    <name evidence="6 7" type="primary">LOC107072992</name>
</gene>
<evidence type="ECO:0000313" key="7">
    <source>
        <dbReference type="RefSeq" id="XP_015188848.1"/>
    </source>
</evidence>
<dbReference type="Pfam" id="PF00017">
    <property type="entry name" value="SH2"/>
    <property type="match status" value="1"/>
</dbReference>
<dbReference type="SMART" id="SM00252">
    <property type="entry name" value="SH2"/>
    <property type="match status" value="1"/>
</dbReference>
<dbReference type="RefSeq" id="XP_015188848.1">
    <property type="nucleotide sequence ID" value="XM_015333362.1"/>
</dbReference>
<dbReference type="InterPro" id="IPR000980">
    <property type="entry name" value="SH2"/>
</dbReference>
<keyword evidence="1 2" id="KW-0727">SH2 domain</keyword>
<evidence type="ECO:0000256" key="3">
    <source>
        <dbReference type="SAM" id="MobiDB-lite"/>
    </source>
</evidence>
<proteinExistence type="predicted"/>
<dbReference type="PANTHER" id="PTHR14098">
    <property type="entry name" value="SH2 DOMAIN CONTAINING PROTEIN"/>
    <property type="match status" value="1"/>
</dbReference>
<evidence type="ECO:0000259" key="4">
    <source>
        <dbReference type="PROSITE" id="PS50001"/>
    </source>
</evidence>
<feature type="region of interest" description="Disordered" evidence="3">
    <location>
        <begin position="368"/>
        <end position="401"/>
    </location>
</feature>
<feature type="compositionally biased region" description="Polar residues" evidence="3">
    <location>
        <begin position="143"/>
        <end position="161"/>
    </location>
</feature>
<dbReference type="Proteomes" id="UP000694924">
    <property type="component" value="Unplaced"/>
</dbReference>